<dbReference type="GO" id="GO:0009306">
    <property type="term" value="P:protein secretion"/>
    <property type="evidence" value="ECO:0007669"/>
    <property type="project" value="TreeGrafter"/>
</dbReference>
<feature type="region of interest" description="Disordered" evidence="1">
    <location>
        <begin position="410"/>
        <end position="456"/>
    </location>
</feature>
<dbReference type="PANTHER" id="PTHR20959:SF1">
    <property type="entry name" value="TRANSPORT AND GOLGI ORGANIZATION PROTEIN 6 HOMOLOG"/>
    <property type="match status" value="1"/>
</dbReference>
<evidence type="ECO:0000256" key="1">
    <source>
        <dbReference type="SAM" id="MobiDB-lite"/>
    </source>
</evidence>
<feature type="compositionally biased region" description="Acidic residues" evidence="1">
    <location>
        <begin position="428"/>
        <end position="456"/>
    </location>
</feature>
<accession>A0A2G9S952</accession>
<keyword evidence="3" id="KW-1185">Reference proteome</keyword>
<dbReference type="InterPro" id="IPR016024">
    <property type="entry name" value="ARM-type_fold"/>
</dbReference>
<dbReference type="AlphaFoldDB" id="A0A2G9S952"/>
<dbReference type="SUPFAM" id="SSF48371">
    <property type="entry name" value="ARM repeat"/>
    <property type="match status" value="1"/>
</dbReference>
<dbReference type="EMBL" id="KV925694">
    <property type="protein sequence ID" value="PIO35963.1"/>
    <property type="molecule type" value="Genomic_DNA"/>
</dbReference>
<feature type="non-terminal residue" evidence="2">
    <location>
        <position position="456"/>
    </location>
</feature>
<organism evidence="2 3">
    <name type="scientific">Aquarana catesbeiana</name>
    <name type="common">American bullfrog</name>
    <name type="synonym">Rana catesbeiana</name>
    <dbReference type="NCBI Taxonomy" id="8400"/>
    <lineage>
        <taxon>Eukaryota</taxon>
        <taxon>Metazoa</taxon>
        <taxon>Chordata</taxon>
        <taxon>Craniata</taxon>
        <taxon>Vertebrata</taxon>
        <taxon>Euteleostomi</taxon>
        <taxon>Amphibia</taxon>
        <taxon>Batrachia</taxon>
        <taxon>Anura</taxon>
        <taxon>Neobatrachia</taxon>
        <taxon>Ranoidea</taxon>
        <taxon>Ranidae</taxon>
        <taxon>Aquarana</taxon>
    </lineage>
</organism>
<dbReference type="InterPro" id="IPR039600">
    <property type="entry name" value="TANGO6/Rtp1"/>
</dbReference>
<dbReference type="Gene3D" id="1.25.10.10">
    <property type="entry name" value="Leucine-rich Repeat Variant"/>
    <property type="match status" value="1"/>
</dbReference>
<evidence type="ECO:0000313" key="3">
    <source>
        <dbReference type="Proteomes" id="UP000228934"/>
    </source>
</evidence>
<dbReference type="OrthoDB" id="39591at2759"/>
<gene>
    <name evidence="2" type="ORF">AB205_0205430</name>
</gene>
<dbReference type="PANTHER" id="PTHR20959">
    <property type="entry name" value="TRANSPORT AND GOLGI ORGANIZATION PROTEIN 6 FAMILY MEMBER"/>
    <property type="match status" value="1"/>
</dbReference>
<dbReference type="InterPro" id="IPR011989">
    <property type="entry name" value="ARM-like"/>
</dbReference>
<dbReference type="Proteomes" id="UP000228934">
    <property type="component" value="Unassembled WGS sequence"/>
</dbReference>
<protein>
    <submittedName>
        <fullName evidence="2">Uncharacterized protein</fullName>
    </submittedName>
</protein>
<proteinExistence type="predicted"/>
<reference evidence="3" key="1">
    <citation type="journal article" date="2017" name="Nat. Commun.">
        <title>The North American bullfrog draft genome provides insight into hormonal regulation of long noncoding RNA.</title>
        <authorList>
            <person name="Hammond S.A."/>
            <person name="Warren R.L."/>
            <person name="Vandervalk B.P."/>
            <person name="Kucuk E."/>
            <person name="Khan H."/>
            <person name="Gibb E.A."/>
            <person name="Pandoh P."/>
            <person name="Kirk H."/>
            <person name="Zhao Y."/>
            <person name="Jones M."/>
            <person name="Mungall A.J."/>
            <person name="Coope R."/>
            <person name="Pleasance S."/>
            <person name="Moore R.A."/>
            <person name="Holt R.A."/>
            <person name="Round J.M."/>
            <person name="Ohora S."/>
            <person name="Walle B.V."/>
            <person name="Veldhoen N."/>
            <person name="Helbing C.C."/>
            <person name="Birol I."/>
        </authorList>
    </citation>
    <scope>NUCLEOTIDE SEQUENCE [LARGE SCALE GENOMIC DNA]</scope>
</reference>
<sequence length="456" mass="50025">MFWCEPNRGVFSSSLVATRRSNYENRQRRKYYTQTGSGLCYIQSAGFRSALCAEFGVCTQCRVQECVMCRVGGVYTLQGSGVPYVPSLGLCYIQSAEFRAVLHTECRVQGCATYRVQSSGVCYVQSAEFRGVLRTECRVQGCATYRVQSSVVCYVQSAEFSGVLRAEFRGVLRTACRVQGCATYSMQSSGVCYVQSAGFRGVLHTECRVQDLQGSGVRYVQSSGVCYVQRWGVYRAQDSGVRYVQSAGFRSALCTDCRVQECVMYRVEGSGIMRYVQSAEFRGDMVIPHKDALIHAFLRGSRDPDSSLRASSLSNLGELCKLLHFSLGSVVHEVISCLSAVIHTDPEAVVRRAAIHVVVLLLRALSSRATEVIHPRQSGGKSVRPVSRLAKVPGDPIGLLALWRKRRHTGEEARGVDTGAATARTGGEEEDSPATCREEEDSPTNAGEDESSATQR</sequence>
<evidence type="ECO:0000313" key="2">
    <source>
        <dbReference type="EMBL" id="PIO35963.1"/>
    </source>
</evidence>
<name>A0A2G9S952_AQUCT</name>